<dbReference type="CDD" id="cd19511">
    <property type="entry name" value="RecA-like_CDC48_r2-like"/>
    <property type="match status" value="1"/>
</dbReference>
<keyword evidence="6" id="KW-1185">Reference proteome</keyword>
<reference evidence="5 6" key="1">
    <citation type="journal article" date="2021" name="Genome Biol.">
        <title>AFLAP: assembly-free linkage analysis pipeline using k-mers from genome sequencing data.</title>
        <authorList>
            <person name="Fletcher K."/>
            <person name="Zhang L."/>
            <person name="Gil J."/>
            <person name="Han R."/>
            <person name="Cavanaugh K."/>
            <person name="Michelmore R."/>
        </authorList>
    </citation>
    <scope>NUCLEOTIDE SEQUENCE [LARGE SCALE GENOMIC DNA]</scope>
    <source>
        <strain evidence="5 6">SF5</strain>
    </source>
</reference>
<dbReference type="CDD" id="cd19503">
    <property type="entry name" value="RecA-like_CDC48_NLV2_r1-like"/>
    <property type="match status" value="1"/>
</dbReference>
<dbReference type="Proteomes" id="UP000294530">
    <property type="component" value="Unassembled WGS sequence"/>
</dbReference>
<sequence length="1018" mass="112350">MDTLPPVYSGTLKIRTCHLFWKKAPVQLTHYRQDFRPALPVLLIRRPSFFGGKIYIPLDPCIHPVRLLPLHARMTNKLEFALEYGWHTKRIRFRAPDYQTYHQWMNFVKAALESGRRPLASCGFMTTAERQHSEFDSSSLASTLNSSSQGTSAFTLSNRQSVTEENYDVYQHLKDKVFDNFLRSKNTDYQIDSNTRDGDASSFFACPSEAAATKTRINFGYHIVVESTYLVIGQKSAGNLQGIHGLVMNYVLIGYNSLSLANVTLSGIVESMEARVQFVRAGARSARTVSKVYFNPSDIAQYGVEPGSYVKLYTASKGIDPPELLLCGLAWPMDKIKRRGVGLSFIWEATIAEKHVEIVTIQLLQESCTVAKSVALQFVSRASNYKQKLSEKERMLLTRCIVVMIDGALLHQDALVSLPMHGINTVFRVQQVNGDRGKDDKIVKIAAATTVLTVTWDQNQEEQQIDTSKNMSTNVQRGYAEIGGLQEELKAIREVIEQPLKNPELFEKVGLPTPKGVLLYGPPGTGKTLIARVLASELKARVFTINGPEIVSKFVGESEANVRGIFAQATREAPSLVFIDELDAICPKRDSRVGDMERRLVATLLTLMDGLSTSRQVVVLAATNRPNALDPAVRRPGRFDREVEIGIPRATDRLAILQVALRRLPHNLSESELLQLSSSAHGYVGADLSALCKEAALVALHRAFVGESESTEAILAGTASFPSFQVTLADLKLAMQGIRPSALREISVDVPRVLWSDIGGQSSLKQALREAVEWPLQHPEAFTRMGIRPPKGVLLYGPPGCSKTLAAKALATESSMNFIAIKGPELFSKWVGESEQQVRDIFRKARAASPTVVFFDEIDALASTRGSGGSSGTTDRVLSQLLTELDGLEPLKRVLVVAATNRPDLLDPALMRPGRIDRALYVSPPDVSAREQILAIHTRKTPLASDVSLPEIAIATARFSGAELHAFCREAALFAVEEDSDALVVAKHHFVRALSVVTPQIDDGMLAFFERFRDGQRR</sequence>
<dbReference type="InterPro" id="IPR003593">
    <property type="entry name" value="AAA+_ATPase"/>
</dbReference>
<name>A0A976FMV2_BRELC</name>
<dbReference type="GO" id="GO:0005524">
    <property type="term" value="F:ATP binding"/>
    <property type="evidence" value="ECO:0007669"/>
    <property type="project" value="UniProtKB-KW"/>
</dbReference>
<evidence type="ECO:0000313" key="5">
    <source>
        <dbReference type="EMBL" id="TDH69454.1"/>
    </source>
</evidence>
<gene>
    <name evidence="5" type="ORF">CCR75_004395</name>
</gene>
<comment type="caution">
    <text evidence="5">The sequence shown here is derived from an EMBL/GenBank/DDBJ whole genome shotgun (WGS) entry which is preliminary data.</text>
</comment>
<evidence type="ECO:0000256" key="3">
    <source>
        <dbReference type="ARBA" id="ARBA00022840"/>
    </source>
</evidence>
<protein>
    <recommendedName>
        <fullName evidence="4">AAA+ ATPase domain-containing protein</fullName>
    </recommendedName>
</protein>
<dbReference type="EMBL" id="SHOA02000002">
    <property type="protein sequence ID" value="TDH69454.1"/>
    <property type="molecule type" value="Genomic_DNA"/>
</dbReference>
<feature type="domain" description="AAA+ ATPase" evidence="4">
    <location>
        <begin position="789"/>
        <end position="926"/>
    </location>
</feature>
<organism evidence="5 6">
    <name type="scientific">Bremia lactucae</name>
    <name type="common">Lettuce downy mildew</name>
    <dbReference type="NCBI Taxonomy" id="4779"/>
    <lineage>
        <taxon>Eukaryota</taxon>
        <taxon>Sar</taxon>
        <taxon>Stramenopiles</taxon>
        <taxon>Oomycota</taxon>
        <taxon>Peronosporomycetes</taxon>
        <taxon>Peronosporales</taxon>
        <taxon>Peronosporaceae</taxon>
        <taxon>Bremia</taxon>
    </lineage>
</organism>
<dbReference type="GeneID" id="94348152"/>
<dbReference type="SMART" id="SM00382">
    <property type="entry name" value="AAA"/>
    <property type="match status" value="2"/>
</dbReference>
<evidence type="ECO:0000256" key="2">
    <source>
        <dbReference type="ARBA" id="ARBA00022741"/>
    </source>
</evidence>
<evidence type="ECO:0000256" key="1">
    <source>
        <dbReference type="ARBA" id="ARBA00022737"/>
    </source>
</evidence>
<dbReference type="FunFam" id="3.40.50.300:FF:001985">
    <property type="entry name" value="Chromosome 9, whole genome shotgun sequence"/>
    <property type="match status" value="1"/>
</dbReference>
<evidence type="ECO:0000259" key="4">
    <source>
        <dbReference type="SMART" id="SM00382"/>
    </source>
</evidence>
<dbReference type="FunFam" id="3.40.50.300:FF:000018">
    <property type="entry name" value="Cell division control 48"/>
    <property type="match status" value="1"/>
</dbReference>
<dbReference type="FunFam" id="1.10.8.60:FF:000133">
    <property type="entry name" value="AAA family ATPase"/>
    <property type="match status" value="1"/>
</dbReference>
<dbReference type="PROSITE" id="PS00674">
    <property type="entry name" value="AAA"/>
    <property type="match status" value="2"/>
</dbReference>
<accession>A0A976FMV2</accession>
<dbReference type="RefSeq" id="XP_067818953.1">
    <property type="nucleotide sequence ID" value="XM_067962481.1"/>
</dbReference>
<keyword evidence="2" id="KW-0547">Nucleotide-binding</keyword>
<dbReference type="AlphaFoldDB" id="A0A976FMV2"/>
<dbReference type="Gene3D" id="1.10.8.60">
    <property type="match status" value="2"/>
</dbReference>
<dbReference type="KEGG" id="blac:94348152"/>
<dbReference type="GO" id="GO:0016887">
    <property type="term" value="F:ATP hydrolysis activity"/>
    <property type="evidence" value="ECO:0007669"/>
    <property type="project" value="InterPro"/>
</dbReference>
<dbReference type="OrthoDB" id="27435at2759"/>
<dbReference type="InterPro" id="IPR050168">
    <property type="entry name" value="AAA_ATPase_domain"/>
</dbReference>
<proteinExistence type="predicted"/>
<dbReference type="Pfam" id="PF17862">
    <property type="entry name" value="AAA_lid_3"/>
    <property type="match status" value="2"/>
</dbReference>
<dbReference type="InterPro" id="IPR003960">
    <property type="entry name" value="ATPase_AAA_CS"/>
</dbReference>
<dbReference type="Gene3D" id="3.40.50.300">
    <property type="entry name" value="P-loop containing nucleotide triphosphate hydrolases"/>
    <property type="match status" value="2"/>
</dbReference>
<evidence type="ECO:0000313" key="6">
    <source>
        <dbReference type="Proteomes" id="UP000294530"/>
    </source>
</evidence>
<dbReference type="Pfam" id="PF00004">
    <property type="entry name" value="AAA"/>
    <property type="match status" value="2"/>
</dbReference>
<keyword evidence="1" id="KW-0677">Repeat</keyword>
<dbReference type="PANTHER" id="PTHR23077:SF27">
    <property type="entry name" value="ATPASE FAMILY GENE 2 PROTEIN HOMOLOG A"/>
    <property type="match status" value="1"/>
</dbReference>
<dbReference type="PANTHER" id="PTHR23077">
    <property type="entry name" value="AAA-FAMILY ATPASE"/>
    <property type="match status" value="1"/>
</dbReference>
<dbReference type="InterPro" id="IPR041569">
    <property type="entry name" value="AAA_lid_3"/>
</dbReference>
<dbReference type="SUPFAM" id="SSF52540">
    <property type="entry name" value="P-loop containing nucleoside triphosphate hydrolases"/>
    <property type="match status" value="2"/>
</dbReference>
<feature type="domain" description="AAA+ ATPase" evidence="4">
    <location>
        <begin position="513"/>
        <end position="649"/>
    </location>
</feature>
<dbReference type="InterPro" id="IPR003959">
    <property type="entry name" value="ATPase_AAA_core"/>
</dbReference>
<keyword evidence="3" id="KW-0067">ATP-binding</keyword>
<dbReference type="InterPro" id="IPR027417">
    <property type="entry name" value="P-loop_NTPase"/>
</dbReference>
<dbReference type="GO" id="GO:0005737">
    <property type="term" value="C:cytoplasm"/>
    <property type="evidence" value="ECO:0007669"/>
    <property type="project" value="TreeGrafter"/>
</dbReference>